<dbReference type="AlphaFoldDB" id="D7CHD9"/>
<sequence>MTLRRLTKRGGPTAAAWHVTPAHAASYADGSLPETDAWSVEKHVESCAACAERVSAAVRAGAAAPALADIRAAVLAFAEAGAEGEAAVGAAGAADTARHAGQAAARSAMAAGRADGLRGPAGIDGTAPAPARRDSGGALGPTPHGWATAGEGPQEAASLSGTAAAAPRSATTRPAAEARTPDVVTAHRAGPDASLPPTAARHGQEAAAPADSRARGPRRFRLRLRLGAVRGPRGWVAWAAGPALWGPWLIALVVTGLVAAGAARAAGVSGVRPLLLALAPVLPSAGVAVSYGRHADPMHELTASTPSGGLRLLLTRTAAVLAVSVPLLTLTGLLMPAAAGAPAASAWLLPGLALTLAALALASYVGCRIATCAVTAGWLLAVGAPALLVGPADGERLSLADSMSGSLAAVLSGPAAQSCWAAAAALCAGLLALRRTSFDRLERM</sequence>
<feature type="transmembrane region" description="Helical" evidence="4">
    <location>
        <begin position="369"/>
        <end position="388"/>
    </location>
</feature>
<accession>D7CHD9</accession>
<dbReference type="HOGENOM" id="CLU_061391_0_0_11"/>
<dbReference type="PATRIC" id="fig|749414.3.peg.4012"/>
<keyword evidence="4" id="KW-1133">Transmembrane helix</keyword>
<dbReference type="eggNOG" id="COG3806">
    <property type="taxonomic scope" value="Bacteria"/>
</dbReference>
<dbReference type="InterPro" id="IPR027383">
    <property type="entry name" value="Znf_put"/>
</dbReference>
<feature type="region of interest" description="Disordered" evidence="3">
    <location>
        <begin position="111"/>
        <end position="215"/>
    </location>
</feature>
<evidence type="ECO:0000313" key="6">
    <source>
        <dbReference type="EMBL" id="ADI06996.1"/>
    </source>
</evidence>
<keyword evidence="4" id="KW-0812">Transmembrane</keyword>
<keyword evidence="2" id="KW-0804">Transcription</keyword>
<feature type="domain" description="Putative zinc-finger" evidence="5">
    <location>
        <begin position="27"/>
        <end position="51"/>
    </location>
</feature>
<feature type="transmembrane region" description="Helical" evidence="4">
    <location>
        <begin position="313"/>
        <end position="338"/>
    </location>
</feature>
<evidence type="ECO:0000256" key="2">
    <source>
        <dbReference type="ARBA" id="ARBA00023163"/>
    </source>
</evidence>
<keyword evidence="7" id="KW-1185">Reference proteome</keyword>
<dbReference type="STRING" id="749414.SBI_03875"/>
<proteinExistence type="predicted"/>
<evidence type="ECO:0000259" key="5">
    <source>
        <dbReference type="Pfam" id="PF13490"/>
    </source>
</evidence>
<protein>
    <recommendedName>
        <fullName evidence="5">Putative zinc-finger domain-containing protein</fullName>
    </recommendedName>
</protein>
<name>D7CHD9_STRBB</name>
<dbReference type="Gene3D" id="1.10.10.1320">
    <property type="entry name" value="Anti-sigma factor, zinc-finger domain"/>
    <property type="match status" value="1"/>
</dbReference>
<feature type="compositionally biased region" description="Low complexity" evidence="3">
    <location>
        <begin position="156"/>
        <end position="178"/>
    </location>
</feature>
<keyword evidence="4" id="KW-0472">Membrane</keyword>
<dbReference type="Pfam" id="PF13490">
    <property type="entry name" value="zf-HC2"/>
    <property type="match status" value="1"/>
</dbReference>
<feature type="transmembrane region" description="Helical" evidence="4">
    <location>
        <begin position="274"/>
        <end position="292"/>
    </location>
</feature>
<feature type="transmembrane region" description="Helical" evidence="4">
    <location>
        <begin position="408"/>
        <end position="433"/>
    </location>
</feature>
<dbReference type="InterPro" id="IPR041916">
    <property type="entry name" value="Anti_sigma_zinc_sf"/>
</dbReference>
<dbReference type="RefSeq" id="WP_014176470.1">
    <property type="nucleotide sequence ID" value="NC_016582.1"/>
</dbReference>
<dbReference type="Proteomes" id="UP000000377">
    <property type="component" value="Chromosome"/>
</dbReference>
<dbReference type="KEGG" id="sbh:SBI_03875"/>
<organism evidence="6 7">
    <name type="scientific">Streptomyces bingchenggensis (strain BCW-1)</name>
    <dbReference type="NCBI Taxonomy" id="749414"/>
    <lineage>
        <taxon>Bacteria</taxon>
        <taxon>Bacillati</taxon>
        <taxon>Actinomycetota</taxon>
        <taxon>Actinomycetes</taxon>
        <taxon>Kitasatosporales</taxon>
        <taxon>Streptomycetaceae</taxon>
        <taxon>Streptomyces</taxon>
    </lineage>
</organism>
<evidence type="ECO:0000256" key="3">
    <source>
        <dbReference type="SAM" id="MobiDB-lite"/>
    </source>
</evidence>
<keyword evidence="1" id="KW-0805">Transcription regulation</keyword>
<evidence type="ECO:0000256" key="1">
    <source>
        <dbReference type="ARBA" id="ARBA00023015"/>
    </source>
</evidence>
<dbReference type="EMBL" id="CP002047">
    <property type="protein sequence ID" value="ADI06996.1"/>
    <property type="molecule type" value="Genomic_DNA"/>
</dbReference>
<feature type="transmembrane region" description="Helical" evidence="4">
    <location>
        <begin position="235"/>
        <end position="262"/>
    </location>
</feature>
<reference evidence="6 7" key="1">
    <citation type="journal article" date="2010" name="J. Bacteriol.">
        <title>Genome sequence of the milbemycin-producing bacterium Streptomyces bingchenggensis.</title>
        <authorList>
            <person name="Wang X.J."/>
            <person name="Yan Y.J."/>
            <person name="Zhang B."/>
            <person name="An J."/>
            <person name="Wang J.J."/>
            <person name="Tian J."/>
            <person name="Jiang L."/>
            <person name="Chen Y.H."/>
            <person name="Huang S.X."/>
            <person name="Yin M."/>
            <person name="Zhang J."/>
            <person name="Gao A.L."/>
            <person name="Liu C.X."/>
            <person name="Zhu Z.X."/>
            <person name="Xiang W.S."/>
        </authorList>
    </citation>
    <scope>NUCLEOTIDE SEQUENCE [LARGE SCALE GENOMIC DNA]</scope>
    <source>
        <strain evidence="6 7">BCW-1</strain>
    </source>
</reference>
<evidence type="ECO:0000256" key="4">
    <source>
        <dbReference type="SAM" id="Phobius"/>
    </source>
</evidence>
<gene>
    <name evidence="6" type="ordered locus">SBI_03875</name>
</gene>
<evidence type="ECO:0000313" key="7">
    <source>
        <dbReference type="Proteomes" id="UP000000377"/>
    </source>
</evidence>
<feature type="transmembrane region" description="Helical" evidence="4">
    <location>
        <begin position="344"/>
        <end position="362"/>
    </location>
</feature>